<organism evidence="1">
    <name type="scientific">Candidatus Kentrum sp. SD</name>
    <dbReference type="NCBI Taxonomy" id="2126332"/>
    <lineage>
        <taxon>Bacteria</taxon>
        <taxon>Pseudomonadati</taxon>
        <taxon>Pseudomonadota</taxon>
        <taxon>Gammaproteobacteria</taxon>
        <taxon>Candidatus Kentrum</taxon>
    </lineage>
</organism>
<sequence length="189" mass="21606">MRTAQQIHFDRKANSSAALMRSARANLSFNLAARKPNLTNYSDSWGQWLWRYEQPIFQSKRHLRPATITQSDQLMPYHGRIVGMTFRRASAAISQYKASPIERGPPWVRAPGMRWTPPRARVGKCRAGETNFPAPRKRPETELRHTHPDEIVQGERPMSALMNFIFESYCLSCQAMFPELASASQSAVE</sequence>
<accession>A0A450YTL1</accession>
<dbReference type="AlphaFoldDB" id="A0A450YTL1"/>
<reference evidence="1" key="1">
    <citation type="submission" date="2019-02" db="EMBL/GenBank/DDBJ databases">
        <authorList>
            <person name="Gruber-Vodicka R. H."/>
            <person name="Seah K. B. B."/>
        </authorList>
    </citation>
    <scope>NUCLEOTIDE SEQUENCE</scope>
    <source>
        <strain evidence="1">BECK_S1321</strain>
    </source>
</reference>
<dbReference type="EMBL" id="CAADFR010000199">
    <property type="protein sequence ID" value="VFK44866.1"/>
    <property type="molecule type" value="Genomic_DNA"/>
</dbReference>
<protein>
    <submittedName>
        <fullName evidence="1">Uncharacterized protein</fullName>
    </submittedName>
</protein>
<proteinExistence type="predicted"/>
<name>A0A450YTL1_9GAMM</name>
<gene>
    <name evidence="1" type="ORF">BECKSD772F_GA0070984_11991</name>
</gene>
<evidence type="ECO:0000313" key="1">
    <source>
        <dbReference type="EMBL" id="VFK44866.1"/>
    </source>
</evidence>